<dbReference type="OrthoDB" id="9770645at2"/>
<sequence>MPKVLIVDDALTDRVRVSGIASRWMDCTILEADNGKSAMEQIAAHLPDLVLTDLHMPEMDGLELVAAVKEDFPHIPVILMTGQGNEDVAALALRQGAASYVPKVRLADDLVSTLNQVHSAAKSEQSQSHLMHYLGEASATFQLPNDPMLIRACVNHLMNMLRCLPLGDETERLRVGIAVQEAVNNAYYHGNLEVTTAAGDDHARFNEVAMSRCYEEPYMQRRISVTARINREQAEFIIRHDGPGFDFGSVNGEDAGNGKRGRGMTLMESTMDEVRFSDDGTEVTMVRHAAHDECDVDEEE</sequence>
<dbReference type="PROSITE" id="PS50110">
    <property type="entry name" value="RESPONSE_REGULATORY"/>
    <property type="match status" value="1"/>
</dbReference>
<dbReference type="InterPro" id="IPR050595">
    <property type="entry name" value="Bact_response_regulator"/>
</dbReference>
<dbReference type="PANTHER" id="PTHR44591">
    <property type="entry name" value="STRESS RESPONSE REGULATOR PROTEIN 1"/>
    <property type="match status" value="1"/>
</dbReference>
<protein>
    <submittedName>
        <fullName evidence="4">Nitrogen regulation protein NR(I)</fullName>
    </submittedName>
</protein>
<dbReference type="KEGG" id="fmr:Fuma_04331"/>
<dbReference type="GO" id="GO:0000160">
    <property type="term" value="P:phosphorelay signal transduction system"/>
    <property type="evidence" value="ECO:0007669"/>
    <property type="project" value="InterPro"/>
</dbReference>
<organism evidence="4 5">
    <name type="scientific">Fuerstiella marisgermanici</name>
    <dbReference type="NCBI Taxonomy" id="1891926"/>
    <lineage>
        <taxon>Bacteria</taxon>
        <taxon>Pseudomonadati</taxon>
        <taxon>Planctomycetota</taxon>
        <taxon>Planctomycetia</taxon>
        <taxon>Planctomycetales</taxon>
        <taxon>Planctomycetaceae</taxon>
        <taxon>Fuerstiella</taxon>
    </lineage>
</organism>
<name>A0A1P8WKV3_9PLAN</name>
<evidence type="ECO:0000313" key="4">
    <source>
        <dbReference type="EMBL" id="APZ94692.1"/>
    </source>
</evidence>
<dbReference type="InterPro" id="IPR011006">
    <property type="entry name" value="CheY-like_superfamily"/>
</dbReference>
<dbReference type="Pfam" id="PF13581">
    <property type="entry name" value="HATPase_c_2"/>
    <property type="match status" value="1"/>
</dbReference>
<accession>A0A1P8WKV3</accession>
<keyword evidence="1 2" id="KW-0597">Phosphoprotein</keyword>
<dbReference type="Proteomes" id="UP000187735">
    <property type="component" value="Chromosome"/>
</dbReference>
<gene>
    <name evidence="4" type="primary">glnG_5</name>
    <name evidence="4" type="ORF">Fuma_04331</name>
</gene>
<dbReference type="SMART" id="SM00448">
    <property type="entry name" value="REC"/>
    <property type="match status" value="1"/>
</dbReference>
<evidence type="ECO:0000259" key="3">
    <source>
        <dbReference type="PROSITE" id="PS50110"/>
    </source>
</evidence>
<evidence type="ECO:0000313" key="5">
    <source>
        <dbReference type="Proteomes" id="UP000187735"/>
    </source>
</evidence>
<dbReference type="EMBL" id="CP017641">
    <property type="protein sequence ID" value="APZ94692.1"/>
    <property type="molecule type" value="Genomic_DNA"/>
</dbReference>
<dbReference type="SUPFAM" id="SSF52172">
    <property type="entry name" value="CheY-like"/>
    <property type="match status" value="1"/>
</dbReference>
<feature type="modified residue" description="4-aspartylphosphate" evidence="2">
    <location>
        <position position="53"/>
    </location>
</feature>
<keyword evidence="5" id="KW-1185">Reference proteome</keyword>
<dbReference type="STRING" id="1891926.Fuma_04331"/>
<dbReference type="Gene3D" id="3.40.50.2300">
    <property type="match status" value="1"/>
</dbReference>
<dbReference type="Gene3D" id="3.30.565.10">
    <property type="entry name" value="Histidine kinase-like ATPase, C-terminal domain"/>
    <property type="match status" value="1"/>
</dbReference>
<dbReference type="AlphaFoldDB" id="A0A1P8WKV3"/>
<reference evidence="4 5" key="1">
    <citation type="journal article" date="2016" name="Front. Microbiol.">
        <title>Fuerstia marisgermanicae gen. nov., sp. nov., an Unusual Member of the Phylum Planctomycetes from the German Wadden Sea.</title>
        <authorList>
            <person name="Kohn T."/>
            <person name="Heuer A."/>
            <person name="Jogler M."/>
            <person name="Vollmers J."/>
            <person name="Boedeker C."/>
            <person name="Bunk B."/>
            <person name="Rast P."/>
            <person name="Borchert D."/>
            <person name="Glockner I."/>
            <person name="Freese H.M."/>
            <person name="Klenk H.P."/>
            <person name="Overmann J."/>
            <person name="Kaster A.K."/>
            <person name="Rohde M."/>
            <person name="Wiegand S."/>
            <person name="Jogler C."/>
        </authorList>
    </citation>
    <scope>NUCLEOTIDE SEQUENCE [LARGE SCALE GENOMIC DNA]</scope>
    <source>
        <strain evidence="4 5">NH11</strain>
    </source>
</reference>
<dbReference type="Pfam" id="PF00072">
    <property type="entry name" value="Response_reg"/>
    <property type="match status" value="1"/>
</dbReference>
<dbReference type="CDD" id="cd16936">
    <property type="entry name" value="HATPase_RsbW-like"/>
    <property type="match status" value="1"/>
</dbReference>
<dbReference type="CDD" id="cd00156">
    <property type="entry name" value="REC"/>
    <property type="match status" value="1"/>
</dbReference>
<dbReference type="InterPro" id="IPR001789">
    <property type="entry name" value="Sig_transdc_resp-reg_receiver"/>
</dbReference>
<proteinExistence type="predicted"/>
<dbReference type="PANTHER" id="PTHR44591:SF3">
    <property type="entry name" value="RESPONSE REGULATORY DOMAIN-CONTAINING PROTEIN"/>
    <property type="match status" value="1"/>
</dbReference>
<feature type="domain" description="Response regulatory" evidence="3">
    <location>
        <begin position="3"/>
        <end position="118"/>
    </location>
</feature>
<evidence type="ECO:0000256" key="1">
    <source>
        <dbReference type="ARBA" id="ARBA00022553"/>
    </source>
</evidence>
<evidence type="ECO:0000256" key="2">
    <source>
        <dbReference type="PROSITE-ProRule" id="PRU00169"/>
    </source>
</evidence>
<dbReference type="InterPro" id="IPR036890">
    <property type="entry name" value="HATPase_C_sf"/>
</dbReference>
<dbReference type="InterPro" id="IPR003594">
    <property type="entry name" value="HATPase_dom"/>
</dbReference>
<dbReference type="RefSeq" id="WP_077025966.1">
    <property type="nucleotide sequence ID" value="NZ_CP017641.1"/>
</dbReference>